<reference evidence="10 11" key="1">
    <citation type="submission" date="2020-05" db="EMBL/GenBank/DDBJ databases">
        <title>Horizontal transmission and recombination maintain forever young bacterial symbiont genomes.</title>
        <authorList>
            <person name="Russell S.L."/>
            <person name="Pepper-Tunick E."/>
            <person name="Svedberg J."/>
            <person name="Byrne A."/>
            <person name="Ruelas Castillo J."/>
            <person name="Vollmers C."/>
            <person name="Beinart R.A."/>
            <person name="Corbett-Detig R."/>
        </authorList>
    </citation>
    <scope>NUCLEOTIDE SEQUENCE [LARGE SCALE GENOMIC DNA]</scope>
    <source>
        <strain evidence="10">455</strain>
    </source>
</reference>
<dbReference type="GO" id="GO:0005507">
    <property type="term" value="F:copper ion binding"/>
    <property type="evidence" value="ECO:0007669"/>
    <property type="project" value="TreeGrafter"/>
</dbReference>
<evidence type="ECO:0000313" key="11">
    <source>
        <dbReference type="Proteomes" id="UP000568751"/>
    </source>
</evidence>
<comment type="caution">
    <text evidence="10">The sequence shown here is derived from an EMBL/GenBank/DDBJ whole genome shotgun (WGS) entry which is preliminary data.</text>
</comment>
<keyword evidence="5" id="KW-0378">Hydrolase</keyword>
<sequence length="136" mass="14961">MPIFASNQSGTQVGVAHAGWQGILNGVIEAFIQSFDNRDLRIYFGAAISVKNLEVGGEVFERFTAKDRKLGAAFTQKGTKYHLDIYQAARIILNDLGVKAITGGGQCTVEQEEDYFSYRRDGANSGRMAHLIWIAT</sequence>
<keyword evidence="6" id="KW-0862">Zinc</keyword>
<dbReference type="GO" id="GO:0017061">
    <property type="term" value="F:S-methyl-5-thioadenosine phosphorylase activity"/>
    <property type="evidence" value="ECO:0007669"/>
    <property type="project" value="UniProtKB-EC"/>
</dbReference>
<dbReference type="CDD" id="cd16833">
    <property type="entry name" value="YfiH"/>
    <property type="match status" value="1"/>
</dbReference>
<evidence type="ECO:0000256" key="4">
    <source>
        <dbReference type="ARBA" id="ARBA00022723"/>
    </source>
</evidence>
<evidence type="ECO:0000256" key="7">
    <source>
        <dbReference type="ARBA" id="ARBA00047989"/>
    </source>
</evidence>
<dbReference type="InterPro" id="IPR003730">
    <property type="entry name" value="Cu_polyphenol_OxRdtase"/>
</dbReference>
<evidence type="ECO:0000256" key="2">
    <source>
        <dbReference type="ARBA" id="ARBA00007353"/>
    </source>
</evidence>
<keyword evidence="4" id="KW-0479">Metal-binding</keyword>
<dbReference type="InterPro" id="IPR011324">
    <property type="entry name" value="Cytotoxic_necrot_fac-like_cat"/>
</dbReference>
<dbReference type="SUPFAM" id="SSF64438">
    <property type="entry name" value="CNF1/YfiH-like putative cysteine hydrolases"/>
    <property type="match status" value="1"/>
</dbReference>
<organism evidence="10 11">
    <name type="scientific">Candidatus Thiodubiliella endoseptemdiera</name>
    <dbReference type="NCBI Taxonomy" id="2738886"/>
    <lineage>
        <taxon>Bacteria</taxon>
        <taxon>Pseudomonadati</taxon>
        <taxon>Pseudomonadota</taxon>
        <taxon>Gammaproteobacteria</taxon>
        <taxon>Candidatus Pseudothioglobaceae</taxon>
        <taxon>Candidatus Thiodubiliella</taxon>
    </lineage>
</organism>
<name>A0A853F3E3_9GAMM</name>
<dbReference type="Gene3D" id="3.60.140.10">
    <property type="entry name" value="CNF1/YfiH-like putative cysteine hydrolases"/>
    <property type="match status" value="1"/>
</dbReference>
<dbReference type="InterPro" id="IPR038371">
    <property type="entry name" value="Cu_polyphenol_OxRdtase_sf"/>
</dbReference>
<comment type="similarity">
    <text evidence="2">Belongs to the purine nucleoside phosphorylase YfiH/LACC1 family.</text>
</comment>
<comment type="catalytic activity">
    <reaction evidence="9">
        <text>S-methyl-5'-thioadenosine + phosphate = 5-(methylsulfanyl)-alpha-D-ribose 1-phosphate + adenine</text>
        <dbReference type="Rhea" id="RHEA:11852"/>
        <dbReference type="ChEBI" id="CHEBI:16708"/>
        <dbReference type="ChEBI" id="CHEBI:17509"/>
        <dbReference type="ChEBI" id="CHEBI:43474"/>
        <dbReference type="ChEBI" id="CHEBI:58533"/>
        <dbReference type="EC" id="2.4.2.28"/>
    </reaction>
    <physiologicalReaction direction="left-to-right" evidence="9">
        <dbReference type="Rhea" id="RHEA:11853"/>
    </physiologicalReaction>
</comment>
<evidence type="ECO:0000256" key="5">
    <source>
        <dbReference type="ARBA" id="ARBA00022801"/>
    </source>
</evidence>
<proteinExistence type="inferred from homology"/>
<evidence type="ECO:0000256" key="3">
    <source>
        <dbReference type="ARBA" id="ARBA00022679"/>
    </source>
</evidence>
<gene>
    <name evidence="10" type="ORF">H0A76_09240</name>
</gene>
<evidence type="ECO:0000313" key="10">
    <source>
        <dbReference type="EMBL" id="NYT28046.1"/>
    </source>
</evidence>
<dbReference type="PANTHER" id="PTHR30616:SF2">
    <property type="entry name" value="PURINE NUCLEOSIDE PHOSPHORYLASE LACC1"/>
    <property type="match status" value="1"/>
</dbReference>
<comment type="catalytic activity">
    <reaction evidence="7">
        <text>adenosine + H2O + H(+) = inosine + NH4(+)</text>
        <dbReference type="Rhea" id="RHEA:24408"/>
        <dbReference type="ChEBI" id="CHEBI:15377"/>
        <dbReference type="ChEBI" id="CHEBI:15378"/>
        <dbReference type="ChEBI" id="CHEBI:16335"/>
        <dbReference type="ChEBI" id="CHEBI:17596"/>
        <dbReference type="ChEBI" id="CHEBI:28938"/>
        <dbReference type="EC" id="3.5.4.4"/>
    </reaction>
    <physiologicalReaction direction="left-to-right" evidence="7">
        <dbReference type="Rhea" id="RHEA:24409"/>
    </physiologicalReaction>
</comment>
<comment type="catalytic activity">
    <reaction evidence="1">
        <text>inosine + phosphate = alpha-D-ribose 1-phosphate + hypoxanthine</text>
        <dbReference type="Rhea" id="RHEA:27646"/>
        <dbReference type="ChEBI" id="CHEBI:17368"/>
        <dbReference type="ChEBI" id="CHEBI:17596"/>
        <dbReference type="ChEBI" id="CHEBI:43474"/>
        <dbReference type="ChEBI" id="CHEBI:57720"/>
        <dbReference type="EC" id="2.4.2.1"/>
    </reaction>
    <physiologicalReaction direction="left-to-right" evidence="1">
        <dbReference type="Rhea" id="RHEA:27647"/>
    </physiologicalReaction>
</comment>
<accession>A0A853F3E3</accession>
<protein>
    <submittedName>
        <fullName evidence="10">Laccase domain-containing protein</fullName>
    </submittedName>
</protein>
<dbReference type="GO" id="GO:0016787">
    <property type="term" value="F:hydrolase activity"/>
    <property type="evidence" value="ECO:0007669"/>
    <property type="project" value="UniProtKB-KW"/>
</dbReference>
<comment type="catalytic activity">
    <reaction evidence="8">
        <text>adenosine + phosphate = alpha-D-ribose 1-phosphate + adenine</text>
        <dbReference type="Rhea" id="RHEA:27642"/>
        <dbReference type="ChEBI" id="CHEBI:16335"/>
        <dbReference type="ChEBI" id="CHEBI:16708"/>
        <dbReference type="ChEBI" id="CHEBI:43474"/>
        <dbReference type="ChEBI" id="CHEBI:57720"/>
        <dbReference type="EC" id="2.4.2.1"/>
    </reaction>
    <physiologicalReaction direction="left-to-right" evidence="8">
        <dbReference type="Rhea" id="RHEA:27643"/>
    </physiologicalReaction>
</comment>
<dbReference type="EMBL" id="JACCHT010000002">
    <property type="protein sequence ID" value="NYT28046.1"/>
    <property type="molecule type" value="Genomic_DNA"/>
</dbReference>
<dbReference type="PANTHER" id="PTHR30616">
    <property type="entry name" value="UNCHARACTERIZED PROTEIN YFIH"/>
    <property type="match status" value="1"/>
</dbReference>
<keyword evidence="3" id="KW-0808">Transferase</keyword>
<evidence type="ECO:0000256" key="8">
    <source>
        <dbReference type="ARBA" id="ARBA00048968"/>
    </source>
</evidence>
<evidence type="ECO:0000256" key="6">
    <source>
        <dbReference type="ARBA" id="ARBA00022833"/>
    </source>
</evidence>
<evidence type="ECO:0000256" key="9">
    <source>
        <dbReference type="ARBA" id="ARBA00049893"/>
    </source>
</evidence>
<dbReference type="AlphaFoldDB" id="A0A853F3E3"/>
<dbReference type="Proteomes" id="UP000568751">
    <property type="component" value="Unassembled WGS sequence"/>
</dbReference>
<evidence type="ECO:0000256" key="1">
    <source>
        <dbReference type="ARBA" id="ARBA00000553"/>
    </source>
</evidence>
<dbReference type="Pfam" id="PF02578">
    <property type="entry name" value="Cu-oxidase_4"/>
    <property type="match status" value="1"/>
</dbReference>